<dbReference type="STRING" id="3827.A0A3Q7Y7N5"/>
<dbReference type="PANTHER" id="PTHR34466:SF1">
    <property type="entry name" value="OS06G0609800 PROTEIN"/>
    <property type="match status" value="1"/>
</dbReference>
<accession>A0A3Q7Y7N5</accession>
<organism evidence="1 2">
    <name type="scientific">Cicer arietinum</name>
    <name type="common">Chickpea</name>
    <name type="synonym">Garbanzo</name>
    <dbReference type="NCBI Taxonomy" id="3827"/>
    <lineage>
        <taxon>Eukaryota</taxon>
        <taxon>Viridiplantae</taxon>
        <taxon>Streptophyta</taxon>
        <taxon>Embryophyta</taxon>
        <taxon>Tracheophyta</taxon>
        <taxon>Spermatophyta</taxon>
        <taxon>Magnoliopsida</taxon>
        <taxon>eudicotyledons</taxon>
        <taxon>Gunneridae</taxon>
        <taxon>Pentapetalae</taxon>
        <taxon>rosids</taxon>
        <taxon>fabids</taxon>
        <taxon>Fabales</taxon>
        <taxon>Fabaceae</taxon>
        <taxon>Papilionoideae</taxon>
        <taxon>50 kb inversion clade</taxon>
        <taxon>NPAAA clade</taxon>
        <taxon>Hologalegina</taxon>
        <taxon>IRL clade</taxon>
        <taxon>Cicereae</taxon>
        <taxon>Cicer</taxon>
    </lineage>
</organism>
<proteinExistence type="predicted"/>
<dbReference type="RefSeq" id="XP_027187197.1">
    <property type="nucleotide sequence ID" value="XM_027331396.1"/>
</dbReference>
<dbReference type="OrthoDB" id="1911931at2759"/>
<dbReference type="KEGG" id="cam:101496208"/>
<protein>
    <submittedName>
        <fullName evidence="2">Uncharacterized protein LOC101496208</fullName>
    </submittedName>
</protein>
<evidence type="ECO:0000313" key="1">
    <source>
        <dbReference type="Proteomes" id="UP000087171"/>
    </source>
</evidence>
<sequence>MHNPAALDQRQVLRKSLNFKDLRSYDGYSSHSSVLTDDEGAGAYLKKSGSEKLRAVHVQKKVGLTDMANGLHKAVRKELRQMETDLAAVKSRASTLSPGGRLLSDNSNAIQTVSSVRRSYESELEQSEILSSSELVIANCIVF</sequence>
<gene>
    <name evidence="2" type="primary">LOC101496208</name>
</gene>
<dbReference type="AlphaFoldDB" id="A0A3Q7Y7N5"/>
<dbReference type="Proteomes" id="UP000087171">
    <property type="component" value="Unplaced"/>
</dbReference>
<reference evidence="2" key="1">
    <citation type="submission" date="2025-08" db="UniProtKB">
        <authorList>
            <consortium name="RefSeq"/>
        </authorList>
    </citation>
    <scope>IDENTIFICATION</scope>
    <source>
        <tissue evidence="2">Etiolated seedlings</tissue>
    </source>
</reference>
<evidence type="ECO:0000313" key="2">
    <source>
        <dbReference type="RefSeq" id="XP_027187197.1"/>
    </source>
</evidence>
<name>A0A3Q7Y7N5_CICAR</name>
<keyword evidence="1" id="KW-1185">Reference proteome</keyword>
<dbReference type="PANTHER" id="PTHR34466">
    <property type="entry name" value="OS11G0129800 PROTEIN"/>
    <property type="match status" value="1"/>
</dbReference>